<organism evidence="7">
    <name type="scientific">Sesamum angustifolium</name>
    <dbReference type="NCBI Taxonomy" id="2727405"/>
    <lineage>
        <taxon>Eukaryota</taxon>
        <taxon>Viridiplantae</taxon>
        <taxon>Streptophyta</taxon>
        <taxon>Embryophyta</taxon>
        <taxon>Tracheophyta</taxon>
        <taxon>Spermatophyta</taxon>
        <taxon>Magnoliopsida</taxon>
        <taxon>eudicotyledons</taxon>
        <taxon>Gunneridae</taxon>
        <taxon>Pentapetalae</taxon>
        <taxon>asterids</taxon>
        <taxon>lamiids</taxon>
        <taxon>Lamiales</taxon>
        <taxon>Pedaliaceae</taxon>
        <taxon>Sesamum</taxon>
    </lineage>
</organism>
<dbReference type="EMBL" id="JACGWK010000015">
    <property type="protein sequence ID" value="KAL0314176.1"/>
    <property type="molecule type" value="Genomic_DNA"/>
</dbReference>
<dbReference type="InterPro" id="IPR055411">
    <property type="entry name" value="LRR_FXL15/At3g58940/PEG3-like"/>
</dbReference>
<dbReference type="FunFam" id="3.30.460.10:FF:000019">
    <property type="entry name" value="tRNA nucleotidyltransferase cca2"/>
    <property type="match status" value="1"/>
</dbReference>
<dbReference type="Pfam" id="PF01743">
    <property type="entry name" value="PolyA_pol"/>
    <property type="match status" value="1"/>
</dbReference>
<comment type="caution">
    <text evidence="7">The sequence shown here is derived from an EMBL/GenBank/DDBJ whole genome shotgun (WGS) entry which is preliminary data.</text>
</comment>
<evidence type="ECO:0000256" key="2">
    <source>
        <dbReference type="ARBA" id="ARBA00022679"/>
    </source>
</evidence>
<evidence type="ECO:0000259" key="5">
    <source>
        <dbReference type="Pfam" id="PF01743"/>
    </source>
</evidence>
<protein>
    <submittedName>
        <fullName evidence="7">tRNA nucleotidyltransferase cca2</fullName>
    </submittedName>
</protein>
<dbReference type="SUPFAM" id="SSF81301">
    <property type="entry name" value="Nucleotidyltransferase"/>
    <property type="match status" value="1"/>
</dbReference>
<proteinExistence type="inferred from homology"/>
<dbReference type="Gene3D" id="3.80.10.10">
    <property type="entry name" value="Ribonuclease Inhibitor"/>
    <property type="match status" value="1"/>
</dbReference>
<feature type="domain" description="Poly A polymerase head" evidence="5">
    <location>
        <begin position="102"/>
        <end position="239"/>
    </location>
</feature>
<sequence length="996" mass="114527">MKLLNPRFFTSSSRPPNSLFLNPFKFSPLSLQPTLCSRNPKRRLLRFGYCCYSFCISRSVSAKARMPTSFHVKDYIDLTAKEKQIFDRLLQVLRHFNLQTQLRVAGGWVRDKLLGKECYDIDIALDNMLGREFCEKVNEYLSSTGEETQGIGVIQCNPDQSKHLETARMRLFDVWIDFVNLRSEDYSENSRIPTMRFGTAEEDAYRRDLTINSLFYNINTSSVEDFTRRGIADLKSGKIVTPLPPKQTFLDDPLRVLRAIRFGARFGFELDEELKIAAADNDVKAAIADKISRERIGHEIDLMISGNQPVRAMTYISDLQLFWAVFTLPLDTEPSIPEGCERLSVAYMDSTWRFLQLIGSSSFTDDQRRLCLYAALLLPFRNAVYPEKKGKKIPVASYVFRSSLKLKSSDAEAVMSMHLAAGKIGCFFEKSKNFGVHRCCFLCSWLEKVWELKPLVNGKDIMSMLQLKSGGPIVKEWQQKLLEWQLAHPSGSADECIEWMRQTQSKRARTEQHSDSYTVFLDTKSAIRTSVLSKRYRLLWTLSPCLDFKLSEFYTRSLDSYDGYVFSQVKNSSVASFESYVNHVLRRREHSNLTMFRLSLYKDVGLEFIENCVNYAAQHKVQHLRIRGFVKRKPLTLPKLLLTSSSLITLHLHNATSYCIELPKSVALPNLKVLRLKNFQFSDKNFNGQVFSGCPSLETLVLSKCCIKPGNSLKILDVNCLNLKNLEIKYWRSPWKCYDEHMINVNAPRLASFKFQGHLARVNFKEALPCLDEACIDLCYPTSCFGVDASERKLRTSERFLSMLRHICNVKFLSLSLKTIEILSVLPDLQVCALTIFENLRFLKFTTEDKYREKTMRIETVMRLLEKVGTDVLVLDGSKEQKQKLLPESANCKPKHKDAMHIAIPANVIHFFLESSPAAEYLSVEIPKIEESSYHEMSKVLAYKVVWSFVIDERIRKNRMAWESFSGSSAKCWLLIWCPFVSTSQFETDANLVIIL</sequence>
<dbReference type="PANTHER" id="PTHR13734:SF5">
    <property type="entry name" value="CCA TRNA NUCLEOTIDYLTRANSFERASE, MITOCHONDRIAL"/>
    <property type="match status" value="1"/>
</dbReference>
<dbReference type="SUPFAM" id="SSF81891">
    <property type="entry name" value="Poly A polymerase C-terminal region-like"/>
    <property type="match status" value="1"/>
</dbReference>
<dbReference type="GO" id="GO:0005739">
    <property type="term" value="C:mitochondrion"/>
    <property type="evidence" value="ECO:0007669"/>
    <property type="project" value="UniProtKB-ARBA"/>
</dbReference>
<evidence type="ECO:0000256" key="4">
    <source>
        <dbReference type="RuleBase" id="RU003953"/>
    </source>
</evidence>
<dbReference type="AlphaFoldDB" id="A0AAW2L4H4"/>
<dbReference type="Pfam" id="PF24758">
    <property type="entry name" value="LRR_At5g56370"/>
    <property type="match status" value="1"/>
</dbReference>
<dbReference type="InterPro" id="IPR032675">
    <property type="entry name" value="LRR_dom_sf"/>
</dbReference>
<feature type="domain" description="F-box/LRR-repeat protein 15/At3g58940/PEG3-like LRR" evidence="6">
    <location>
        <begin position="613"/>
        <end position="754"/>
    </location>
</feature>
<dbReference type="CDD" id="cd05398">
    <property type="entry name" value="NT_ClassII-CCAase"/>
    <property type="match status" value="1"/>
</dbReference>
<accession>A0AAW2L4H4</accession>
<dbReference type="GO" id="GO:0001680">
    <property type="term" value="P:tRNA 3'-terminal CCA addition"/>
    <property type="evidence" value="ECO:0007669"/>
    <property type="project" value="UniProtKB-ARBA"/>
</dbReference>
<dbReference type="GO" id="GO:0052929">
    <property type="term" value="F:ATP:3'-cytidine-cytidine-tRNA adenylyltransferase activity"/>
    <property type="evidence" value="ECO:0007669"/>
    <property type="project" value="TreeGrafter"/>
</dbReference>
<reference evidence="7" key="2">
    <citation type="journal article" date="2024" name="Plant">
        <title>Genomic evolution and insights into agronomic trait innovations of Sesamum species.</title>
        <authorList>
            <person name="Miao H."/>
            <person name="Wang L."/>
            <person name="Qu L."/>
            <person name="Liu H."/>
            <person name="Sun Y."/>
            <person name="Le M."/>
            <person name="Wang Q."/>
            <person name="Wei S."/>
            <person name="Zheng Y."/>
            <person name="Lin W."/>
            <person name="Duan Y."/>
            <person name="Cao H."/>
            <person name="Xiong S."/>
            <person name="Wang X."/>
            <person name="Wei L."/>
            <person name="Li C."/>
            <person name="Ma Q."/>
            <person name="Ju M."/>
            <person name="Zhao R."/>
            <person name="Li G."/>
            <person name="Mu C."/>
            <person name="Tian Q."/>
            <person name="Mei H."/>
            <person name="Zhang T."/>
            <person name="Gao T."/>
            <person name="Zhang H."/>
        </authorList>
    </citation>
    <scope>NUCLEOTIDE SEQUENCE</scope>
    <source>
        <strain evidence="7">G01</strain>
    </source>
</reference>
<evidence type="ECO:0000256" key="1">
    <source>
        <dbReference type="ARBA" id="ARBA00007265"/>
    </source>
</evidence>
<dbReference type="Gene3D" id="1.10.3090.10">
    <property type="entry name" value="cca-adding enzyme, domain 2"/>
    <property type="match status" value="1"/>
</dbReference>
<evidence type="ECO:0000256" key="3">
    <source>
        <dbReference type="ARBA" id="ARBA00022884"/>
    </source>
</evidence>
<dbReference type="Gene3D" id="3.30.460.10">
    <property type="entry name" value="Beta Polymerase, domain 2"/>
    <property type="match status" value="1"/>
</dbReference>
<evidence type="ECO:0000259" key="6">
    <source>
        <dbReference type="Pfam" id="PF24758"/>
    </source>
</evidence>
<reference evidence="7" key="1">
    <citation type="submission" date="2020-06" db="EMBL/GenBank/DDBJ databases">
        <authorList>
            <person name="Li T."/>
            <person name="Hu X."/>
            <person name="Zhang T."/>
            <person name="Song X."/>
            <person name="Zhang H."/>
            <person name="Dai N."/>
            <person name="Sheng W."/>
            <person name="Hou X."/>
            <person name="Wei L."/>
        </authorList>
    </citation>
    <scope>NUCLEOTIDE SEQUENCE</scope>
    <source>
        <strain evidence="7">G01</strain>
        <tissue evidence="7">Leaf</tissue>
    </source>
</reference>
<comment type="similarity">
    <text evidence="1 4">Belongs to the tRNA nucleotidyltransferase/poly(A) polymerase family.</text>
</comment>
<dbReference type="InterPro" id="IPR043519">
    <property type="entry name" value="NT_sf"/>
</dbReference>
<keyword evidence="3 4" id="KW-0694">RNA-binding</keyword>
<dbReference type="PANTHER" id="PTHR13734">
    <property type="entry name" value="TRNA-NUCLEOTIDYLTRANSFERASE"/>
    <property type="match status" value="1"/>
</dbReference>
<evidence type="ECO:0000313" key="7">
    <source>
        <dbReference type="EMBL" id="KAL0314176.1"/>
    </source>
</evidence>
<keyword evidence="2 4" id="KW-0808">Transferase</keyword>
<name>A0AAW2L4H4_9LAMI</name>
<dbReference type="GO" id="GO:0003723">
    <property type="term" value="F:RNA binding"/>
    <property type="evidence" value="ECO:0007669"/>
    <property type="project" value="UniProtKB-KW"/>
</dbReference>
<dbReference type="InterPro" id="IPR002646">
    <property type="entry name" value="PolA_pol_head_dom"/>
</dbReference>
<gene>
    <name evidence="7" type="ORF">Sangu_2262000</name>
</gene>
<dbReference type="GO" id="GO:0052927">
    <property type="term" value="F:CC tRNA cytidylyltransferase activity"/>
    <property type="evidence" value="ECO:0007669"/>
    <property type="project" value="TreeGrafter"/>
</dbReference>
<dbReference type="SUPFAM" id="SSF52047">
    <property type="entry name" value="RNI-like"/>
    <property type="match status" value="1"/>
</dbReference>